<dbReference type="EMBL" id="RXIC02000024">
    <property type="protein sequence ID" value="KAB1209231.1"/>
    <property type="molecule type" value="Genomic_DNA"/>
</dbReference>
<dbReference type="InterPro" id="IPR046956">
    <property type="entry name" value="RLP23-like"/>
</dbReference>
<evidence type="ECO:0000256" key="10">
    <source>
        <dbReference type="ARBA" id="ARBA00023180"/>
    </source>
</evidence>
<keyword evidence="8 11" id="KW-0472">Membrane</keyword>
<evidence type="ECO:0000256" key="6">
    <source>
        <dbReference type="ARBA" id="ARBA00022737"/>
    </source>
</evidence>
<evidence type="ECO:0000259" key="12">
    <source>
        <dbReference type="Pfam" id="PF08263"/>
    </source>
</evidence>
<dbReference type="PANTHER" id="PTHR48061">
    <property type="entry name" value="LEUCINE-RICH REPEAT RECEPTOR PROTEIN KINASE EMS1-LIKE-RELATED"/>
    <property type="match status" value="1"/>
</dbReference>
<dbReference type="PANTHER" id="PTHR48061:SF12">
    <property type="entry name" value="DISEASE RESISTANCE LIKE PROTEIN"/>
    <property type="match status" value="1"/>
</dbReference>
<sequence>MASCLCVWSSSSHGFFFYSPNSFSSLQLLCHEDESSALMQFKHRFVINKSVSSYPFAYPKVASWKNNSDCCSWDGVECSEDTGHVVSLDLSSSCLYGNFSRSLEVLSLQNNNFYGIIPKGWAKGANLKLIDLSENQLQGQLPRSLVHCPMLEFLHVGDNEIHDTFPFWLGTLAQLKILVLRSNRFHGVINDPETNDTFPKLRIIDLSHNDFSGNLPSRFRGEIPEAVGNLTALQSLNFSNNGLTGHIPSSLGNLKNLEALDLAQNKLVGEIPLELVQLNFLAVFNVSNNSLTGPIPSGKQFDTFQISSFEHNPGLCGKPLSKTCGDSSLQRPSIFEENQGSKSLFQFDWKVVVIGYGCGLVVGIFIGQIMIPKEHDWFVRIFRKKQQTRGRVKGRK</sequence>
<evidence type="ECO:0000313" key="13">
    <source>
        <dbReference type="EMBL" id="KAB1209231.1"/>
    </source>
</evidence>
<dbReference type="InterPro" id="IPR032675">
    <property type="entry name" value="LRR_dom_sf"/>
</dbReference>
<evidence type="ECO:0000256" key="3">
    <source>
        <dbReference type="ARBA" id="ARBA00022614"/>
    </source>
</evidence>
<dbReference type="Gene3D" id="3.80.10.10">
    <property type="entry name" value="Ribonuclease Inhibitor"/>
    <property type="match status" value="2"/>
</dbReference>
<evidence type="ECO:0000256" key="1">
    <source>
        <dbReference type="ARBA" id="ARBA00004479"/>
    </source>
</evidence>
<keyword evidence="9 13" id="KW-0675">Receptor</keyword>
<keyword evidence="5" id="KW-0732">Signal</keyword>
<keyword evidence="3" id="KW-0433">Leucine-rich repeat</keyword>
<feature type="transmembrane region" description="Helical" evidence="11">
    <location>
        <begin position="349"/>
        <end position="371"/>
    </location>
</feature>
<dbReference type="Pfam" id="PF08263">
    <property type="entry name" value="LRRNT_2"/>
    <property type="match status" value="1"/>
</dbReference>
<reference evidence="13 14" key="1">
    <citation type="journal article" date="2019" name="Plant Biotechnol. J.">
        <title>The red bayberry genome and genetic basis of sex determination.</title>
        <authorList>
            <person name="Jia H.M."/>
            <person name="Jia H.J."/>
            <person name="Cai Q.L."/>
            <person name="Wang Y."/>
            <person name="Zhao H.B."/>
            <person name="Yang W.F."/>
            <person name="Wang G.Y."/>
            <person name="Li Y.H."/>
            <person name="Zhan D.L."/>
            <person name="Shen Y.T."/>
            <person name="Niu Q.F."/>
            <person name="Chang L."/>
            <person name="Qiu J."/>
            <person name="Zhao L."/>
            <person name="Xie H.B."/>
            <person name="Fu W.Y."/>
            <person name="Jin J."/>
            <person name="Li X.W."/>
            <person name="Jiao Y."/>
            <person name="Zhou C.C."/>
            <person name="Tu T."/>
            <person name="Chai C.Y."/>
            <person name="Gao J.L."/>
            <person name="Fan L.J."/>
            <person name="van de Weg E."/>
            <person name="Wang J.Y."/>
            <person name="Gao Z.S."/>
        </authorList>
    </citation>
    <scope>NUCLEOTIDE SEQUENCE [LARGE SCALE GENOMIC DNA]</scope>
    <source>
        <tissue evidence="13">Leaves</tissue>
    </source>
</reference>
<dbReference type="InterPro" id="IPR013210">
    <property type="entry name" value="LRR_N_plant-typ"/>
</dbReference>
<accession>A0A6A1V985</accession>
<dbReference type="Pfam" id="PF00560">
    <property type="entry name" value="LRR_1"/>
    <property type="match status" value="3"/>
</dbReference>
<dbReference type="InterPro" id="IPR001611">
    <property type="entry name" value="Leu-rich_rpt"/>
</dbReference>
<evidence type="ECO:0000256" key="5">
    <source>
        <dbReference type="ARBA" id="ARBA00022729"/>
    </source>
</evidence>
<keyword evidence="6" id="KW-0677">Repeat</keyword>
<dbReference type="Pfam" id="PF13855">
    <property type="entry name" value="LRR_8"/>
    <property type="match status" value="1"/>
</dbReference>
<evidence type="ECO:0000313" key="14">
    <source>
        <dbReference type="Proteomes" id="UP000516437"/>
    </source>
</evidence>
<dbReference type="Proteomes" id="UP000516437">
    <property type="component" value="Chromosome 6"/>
</dbReference>
<proteinExistence type="inferred from homology"/>
<evidence type="ECO:0000256" key="2">
    <source>
        <dbReference type="ARBA" id="ARBA00009592"/>
    </source>
</evidence>
<gene>
    <name evidence="13" type="ORF">CJ030_MR6G016129</name>
</gene>
<dbReference type="AlphaFoldDB" id="A0A6A1V985"/>
<keyword evidence="14" id="KW-1185">Reference proteome</keyword>
<dbReference type="SUPFAM" id="SSF52058">
    <property type="entry name" value="L domain-like"/>
    <property type="match status" value="1"/>
</dbReference>
<keyword evidence="4 11" id="KW-0812">Transmembrane</keyword>
<keyword evidence="7 11" id="KW-1133">Transmembrane helix</keyword>
<comment type="similarity">
    <text evidence="2">Belongs to the RLP family.</text>
</comment>
<comment type="caution">
    <text evidence="13">The sequence shown here is derived from an EMBL/GenBank/DDBJ whole genome shotgun (WGS) entry which is preliminary data.</text>
</comment>
<dbReference type="FunFam" id="3.80.10.10:FF:000111">
    <property type="entry name" value="LRR receptor-like serine/threonine-protein kinase ERECTA"/>
    <property type="match status" value="1"/>
</dbReference>
<protein>
    <submittedName>
        <fullName evidence="13">Receptor-like protein 12</fullName>
    </submittedName>
</protein>
<comment type="subcellular location">
    <subcellularLocation>
        <location evidence="1">Membrane</location>
        <topology evidence="1">Single-pass type I membrane protein</topology>
    </subcellularLocation>
</comment>
<evidence type="ECO:0000256" key="8">
    <source>
        <dbReference type="ARBA" id="ARBA00023136"/>
    </source>
</evidence>
<keyword evidence="10" id="KW-0325">Glycoprotein</keyword>
<evidence type="ECO:0000256" key="4">
    <source>
        <dbReference type="ARBA" id="ARBA00022692"/>
    </source>
</evidence>
<evidence type="ECO:0000256" key="7">
    <source>
        <dbReference type="ARBA" id="ARBA00022989"/>
    </source>
</evidence>
<feature type="domain" description="Leucine-rich repeat-containing N-terminal plant-type" evidence="12">
    <location>
        <begin position="31"/>
        <end position="79"/>
    </location>
</feature>
<evidence type="ECO:0000256" key="11">
    <source>
        <dbReference type="SAM" id="Phobius"/>
    </source>
</evidence>
<dbReference type="FunFam" id="3.80.10.10:FF:000041">
    <property type="entry name" value="LRR receptor-like serine/threonine-protein kinase ERECTA"/>
    <property type="match status" value="1"/>
</dbReference>
<dbReference type="OrthoDB" id="544346at2759"/>
<dbReference type="PRINTS" id="PR00019">
    <property type="entry name" value="LEURICHRPT"/>
</dbReference>
<evidence type="ECO:0000256" key="9">
    <source>
        <dbReference type="ARBA" id="ARBA00023170"/>
    </source>
</evidence>
<organism evidence="13 14">
    <name type="scientific">Morella rubra</name>
    <name type="common">Chinese bayberry</name>
    <dbReference type="NCBI Taxonomy" id="262757"/>
    <lineage>
        <taxon>Eukaryota</taxon>
        <taxon>Viridiplantae</taxon>
        <taxon>Streptophyta</taxon>
        <taxon>Embryophyta</taxon>
        <taxon>Tracheophyta</taxon>
        <taxon>Spermatophyta</taxon>
        <taxon>Magnoliopsida</taxon>
        <taxon>eudicotyledons</taxon>
        <taxon>Gunneridae</taxon>
        <taxon>Pentapetalae</taxon>
        <taxon>rosids</taxon>
        <taxon>fabids</taxon>
        <taxon>Fagales</taxon>
        <taxon>Myricaceae</taxon>
        <taxon>Morella</taxon>
    </lineage>
</organism>
<dbReference type="GO" id="GO:0016020">
    <property type="term" value="C:membrane"/>
    <property type="evidence" value="ECO:0007669"/>
    <property type="project" value="UniProtKB-SubCell"/>
</dbReference>
<name>A0A6A1V985_9ROSI</name>